<protein>
    <submittedName>
        <fullName evidence="1">Uncharacterized protein</fullName>
    </submittedName>
</protein>
<dbReference type="Proteomes" id="UP000054549">
    <property type="component" value="Unassembled WGS sequence"/>
</dbReference>
<accession>A0A0C2SDY3</accession>
<feature type="non-terminal residue" evidence="1">
    <location>
        <position position="1"/>
    </location>
</feature>
<organism evidence="1 2">
    <name type="scientific">Amanita muscaria (strain Koide BX008)</name>
    <dbReference type="NCBI Taxonomy" id="946122"/>
    <lineage>
        <taxon>Eukaryota</taxon>
        <taxon>Fungi</taxon>
        <taxon>Dikarya</taxon>
        <taxon>Basidiomycota</taxon>
        <taxon>Agaricomycotina</taxon>
        <taxon>Agaricomycetes</taxon>
        <taxon>Agaricomycetidae</taxon>
        <taxon>Agaricales</taxon>
        <taxon>Pluteineae</taxon>
        <taxon>Amanitaceae</taxon>
        <taxon>Amanita</taxon>
    </lineage>
</organism>
<evidence type="ECO:0000313" key="1">
    <source>
        <dbReference type="EMBL" id="KIL61270.1"/>
    </source>
</evidence>
<keyword evidence="2" id="KW-1185">Reference proteome</keyword>
<name>A0A0C2SDY3_AMAMK</name>
<dbReference type="InParanoid" id="A0A0C2SDY3"/>
<proteinExistence type="predicted"/>
<dbReference type="AlphaFoldDB" id="A0A0C2SDY3"/>
<sequence length="56" mass="6234">IHPSLFQRISKISSSSGIANSPPFEGCIHISRARPLASLRSQFQYCAAHDKKLPRQ</sequence>
<reference evidence="1 2" key="1">
    <citation type="submission" date="2014-04" db="EMBL/GenBank/DDBJ databases">
        <title>Evolutionary Origins and Diversification of the Mycorrhizal Mutualists.</title>
        <authorList>
            <consortium name="DOE Joint Genome Institute"/>
            <consortium name="Mycorrhizal Genomics Consortium"/>
            <person name="Kohler A."/>
            <person name="Kuo A."/>
            <person name="Nagy L.G."/>
            <person name="Floudas D."/>
            <person name="Copeland A."/>
            <person name="Barry K.W."/>
            <person name="Cichocki N."/>
            <person name="Veneault-Fourrey C."/>
            <person name="LaButti K."/>
            <person name="Lindquist E.A."/>
            <person name="Lipzen A."/>
            <person name="Lundell T."/>
            <person name="Morin E."/>
            <person name="Murat C."/>
            <person name="Riley R."/>
            <person name="Ohm R."/>
            <person name="Sun H."/>
            <person name="Tunlid A."/>
            <person name="Henrissat B."/>
            <person name="Grigoriev I.V."/>
            <person name="Hibbett D.S."/>
            <person name="Martin F."/>
        </authorList>
    </citation>
    <scope>NUCLEOTIDE SEQUENCE [LARGE SCALE GENOMIC DNA]</scope>
    <source>
        <strain evidence="1 2">Koide BX008</strain>
    </source>
</reference>
<evidence type="ECO:0000313" key="2">
    <source>
        <dbReference type="Proteomes" id="UP000054549"/>
    </source>
</evidence>
<dbReference type="EMBL" id="KN818286">
    <property type="protein sequence ID" value="KIL61270.1"/>
    <property type="molecule type" value="Genomic_DNA"/>
</dbReference>
<dbReference type="HOGENOM" id="CLU_3019739_0_0_1"/>
<gene>
    <name evidence="1" type="ORF">M378DRAFT_167072</name>
</gene>